<evidence type="ECO:0000313" key="1">
    <source>
        <dbReference type="EMBL" id="DAD79264.1"/>
    </source>
</evidence>
<protein>
    <submittedName>
        <fullName evidence="1">Uncharacterized protein</fullName>
    </submittedName>
</protein>
<reference evidence="1" key="1">
    <citation type="journal article" date="2021" name="Proc. Natl. Acad. Sci. U.S.A.">
        <title>A Catalog of Tens of Thousands of Viruses from Human Metagenomes Reveals Hidden Associations with Chronic Diseases.</title>
        <authorList>
            <person name="Tisza M.J."/>
            <person name="Buck C.B."/>
        </authorList>
    </citation>
    <scope>NUCLEOTIDE SEQUENCE</scope>
    <source>
        <strain evidence="1">CtRPH1</strain>
    </source>
</reference>
<dbReference type="EMBL" id="BK014862">
    <property type="protein sequence ID" value="DAD79264.1"/>
    <property type="molecule type" value="Genomic_DNA"/>
</dbReference>
<name>A0A8S5MAS5_9CAUD</name>
<proteinExistence type="predicted"/>
<accession>A0A8S5MAS5</accession>
<sequence>MKDKMLIVCGAAAGVVICALLLWLKLEAVKAVFGR</sequence>
<organism evidence="1">
    <name type="scientific">Myoviridae sp. ctRPH1</name>
    <dbReference type="NCBI Taxonomy" id="2826650"/>
    <lineage>
        <taxon>Viruses</taxon>
        <taxon>Duplodnaviria</taxon>
        <taxon>Heunggongvirae</taxon>
        <taxon>Uroviricota</taxon>
        <taxon>Caudoviricetes</taxon>
    </lineage>
</organism>